<dbReference type="GO" id="GO:0006506">
    <property type="term" value="P:GPI anchor biosynthetic process"/>
    <property type="evidence" value="ECO:0007669"/>
    <property type="project" value="InterPro"/>
</dbReference>
<dbReference type="Proteomes" id="UP000288805">
    <property type="component" value="Unassembled WGS sequence"/>
</dbReference>
<accession>A0A438D233</accession>
<feature type="transmembrane region" description="Helical" evidence="3">
    <location>
        <begin position="328"/>
        <end position="347"/>
    </location>
</feature>
<dbReference type="EMBL" id="QGNW01001839">
    <property type="protein sequence ID" value="RVW29529.1"/>
    <property type="molecule type" value="Genomic_DNA"/>
</dbReference>
<dbReference type="InterPro" id="IPR029052">
    <property type="entry name" value="Metallo-depent_PP-like"/>
</dbReference>
<name>A0A438D233_VITVI</name>
<evidence type="ECO:0000256" key="2">
    <source>
        <dbReference type="SAM" id="MobiDB-lite"/>
    </source>
</evidence>
<proteinExistence type="predicted"/>
<dbReference type="GO" id="GO:0016020">
    <property type="term" value="C:membrane"/>
    <property type="evidence" value="ECO:0007669"/>
    <property type="project" value="GOC"/>
</dbReference>
<feature type="transmembrane region" description="Helical" evidence="3">
    <location>
        <begin position="182"/>
        <end position="200"/>
    </location>
</feature>
<evidence type="ECO:0000313" key="5">
    <source>
        <dbReference type="Proteomes" id="UP000288805"/>
    </source>
</evidence>
<evidence type="ECO:0000313" key="4">
    <source>
        <dbReference type="EMBL" id="RVW29529.1"/>
    </source>
</evidence>
<keyword evidence="3" id="KW-0812">Transmembrane</keyword>
<dbReference type="InterPro" id="IPR033308">
    <property type="entry name" value="PGAP5/Cdc1/Ted1"/>
</dbReference>
<reference evidence="4 5" key="1">
    <citation type="journal article" date="2018" name="PLoS Genet.">
        <title>Population sequencing reveals clonal diversity and ancestral inbreeding in the grapevine cultivar Chardonnay.</title>
        <authorList>
            <person name="Roach M.J."/>
            <person name="Johnson D.L."/>
            <person name="Bohlmann J."/>
            <person name="van Vuuren H.J."/>
            <person name="Jones S.J."/>
            <person name="Pretorius I.S."/>
            <person name="Schmidt S.A."/>
            <person name="Borneman A.R."/>
        </authorList>
    </citation>
    <scope>NUCLEOTIDE SEQUENCE [LARGE SCALE GENOMIC DNA]</scope>
    <source>
        <strain evidence="5">cv. Chardonnay</strain>
        <tissue evidence="4">Leaf</tissue>
    </source>
</reference>
<dbReference type="PANTHER" id="PTHR13315:SF4">
    <property type="entry name" value="METALLOPHOSPHOESTERASE, ISOFORM E"/>
    <property type="match status" value="1"/>
</dbReference>
<gene>
    <name evidence="4" type="primary">SPAC630.12_1</name>
    <name evidence="4" type="ORF">CK203_077461</name>
</gene>
<dbReference type="SUPFAM" id="SSF56300">
    <property type="entry name" value="Metallo-dependent phosphatases"/>
    <property type="match status" value="1"/>
</dbReference>
<keyword evidence="3" id="KW-1133">Transmembrane helix</keyword>
<organism evidence="4 5">
    <name type="scientific">Vitis vinifera</name>
    <name type="common">Grape</name>
    <dbReference type="NCBI Taxonomy" id="29760"/>
    <lineage>
        <taxon>Eukaryota</taxon>
        <taxon>Viridiplantae</taxon>
        <taxon>Streptophyta</taxon>
        <taxon>Embryophyta</taxon>
        <taxon>Tracheophyta</taxon>
        <taxon>Spermatophyta</taxon>
        <taxon>Magnoliopsida</taxon>
        <taxon>eudicotyledons</taxon>
        <taxon>Gunneridae</taxon>
        <taxon>Pentapetalae</taxon>
        <taxon>rosids</taxon>
        <taxon>Vitales</taxon>
        <taxon>Vitaceae</taxon>
        <taxon>Viteae</taxon>
        <taxon>Vitis</taxon>
    </lineage>
</organism>
<dbReference type="PANTHER" id="PTHR13315">
    <property type="entry name" value="METALLO PHOSPHOESTERASE RELATED"/>
    <property type="match status" value="1"/>
</dbReference>
<evidence type="ECO:0000256" key="3">
    <source>
        <dbReference type="SAM" id="Phobius"/>
    </source>
</evidence>
<dbReference type="AlphaFoldDB" id="A0A438D233"/>
<sequence length="353" mass="40337">MSGHSQGSLTSASWDFIKNVSMDVNLNPRVLLTHIPLYRPDWTTCGPYRYSPVINQRVFRAIHDQEIVYQNYITEEKSKYLLDLLRPVGLCCTSLRMAKLELLSCVQVLILSGHDHDQCTVTHMSKHGPVMEHTVGTISWQQGNLYPSFMLLSASNDTIQNDSSLQDAISTQLCFLPMQTHIYIWYLFQFVLTLLALLLWPTNGLGSWRHCRVFMEYTRSLIKGSMHLVKKTSKAPLTRSSERGLSESLSSPNKTCVENSRLKMVQAVITRGNAVMRSTAKRQISQETELSTAVDMNMDVELDMMAKLPPRASKSRTKKVIRRLMRTLRMLTVIAAVNVPLYMMLLFKDWTEQ</sequence>
<keyword evidence="1 3" id="KW-0472">Membrane</keyword>
<evidence type="ECO:0000256" key="1">
    <source>
        <dbReference type="ARBA" id="ARBA00023136"/>
    </source>
</evidence>
<comment type="caution">
    <text evidence="4">The sequence shown here is derived from an EMBL/GenBank/DDBJ whole genome shotgun (WGS) entry which is preliminary data.</text>
</comment>
<feature type="region of interest" description="Disordered" evidence="2">
    <location>
        <begin position="233"/>
        <end position="253"/>
    </location>
</feature>
<protein>
    <submittedName>
        <fullName evidence="4">Uncharacterized protein C630.12</fullName>
    </submittedName>
</protein>